<dbReference type="PANTHER" id="PTHR43798">
    <property type="entry name" value="MONOACYLGLYCEROL LIPASE"/>
    <property type="match status" value="1"/>
</dbReference>
<evidence type="ECO:0000259" key="4">
    <source>
        <dbReference type="Pfam" id="PF00561"/>
    </source>
</evidence>
<proteinExistence type="inferred from homology"/>
<accession>A0A383RHW4</accession>
<keyword evidence="3" id="KW-0812">Transmembrane</keyword>
<protein>
    <recommendedName>
        <fullName evidence="4">AB hydrolase-1 domain-containing protein</fullName>
    </recommendedName>
</protein>
<dbReference type="PANTHER" id="PTHR43798:SF33">
    <property type="entry name" value="HYDROLASE, PUTATIVE (AFU_ORTHOLOGUE AFUA_2G14860)-RELATED"/>
    <property type="match status" value="1"/>
</dbReference>
<evidence type="ECO:0000313" key="6">
    <source>
        <dbReference type="Proteomes" id="UP000304148"/>
    </source>
</evidence>
<dbReference type="EMBL" id="LS992241">
    <property type="protein sequence ID" value="SYX86281.1"/>
    <property type="molecule type" value="Genomic_DNA"/>
</dbReference>
<dbReference type="SUPFAM" id="SSF53474">
    <property type="entry name" value="alpha/beta-Hydrolases"/>
    <property type="match status" value="1"/>
</dbReference>
<sequence length="342" mass="38550">MKKVRKAFIYIGVAILLLVGVALVFPTWTPSIDGANSISVLEEVEINGTGHELMIRGQDKNNPVVIFLHGGPAVSEIPYVTKYQDILEKHFTVVRYDQRAGGKSYHFGEDYSNLSTDLLVKDVLALTDYISARFHQEKVILAGHSFGTYIGIQAAQQAPEKYKAYIGIGQMSNVTESEKDALQFTLDQAKLSGDTTDVEFLQGLTEKVQSGEQLTPRNYVSKYGGTARLIDVNADMDRGLFGPEYNLLDRIRFYRSVSNAQEVLIGQALKKPLPTFVTKLEVPFYFIMGQYDYMTSAKAAKTYFDQIDAVKKEFITYDQSAHYPQFEEKEKFSQWMVDSFAK</sequence>
<evidence type="ECO:0000256" key="3">
    <source>
        <dbReference type="SAM" id="Phobius"/>
    </source>
</evidence>
<dbReference type="InterPro" id="IPR029058">
    <property type="entry name" value="AB_hydrolase_fold"/>
</dbReference>
<dbReference type="AlphaFoldDB" id="A0A383RHW4"/>
<dbReference type="InterPro" id="IPR000073">
    <property type="entry name" value="AB_hydrolase_1"/>
</dbReference>
<dbReference type="PRINTS" id="PR00793">
    <property type="entry name" value="PROAMNOPTASE"/>
</dbReference>
<comment type="similarity">
    <text evidence="1">Belongs to the peptidase S33 family.</text>
</comment>
<dbReference type="RefSeq" id="WP_138188291.1">
    <property type="nucleotide sequence ID" value="NZ_LS992241.1"/>
</dbReference>
<reference evidence="6" key="1">
    <citation type="submission" date="2018-08" db="EMBL/GenBank/DDBJ databases">
        <authorList>
            <person name="Chevrot R."/>
        </authorList>
    </citation>
    <scope>NUCLEOTIDE SEQUENCE [LARGE SCALE GENOMIC DNA]</scope>
</reference>
<dbReference type="Pfam" id="PF00561">
    <property type="entry name" value="Abhydrolase_1"/>
    <property type="match status" value="1"/>
</dbReference>
<feature type="transmembrane region" description="Helical" evidence="3">
    <location>
        <begin position="7"/>
        <end position="28"/>
    </location>
</feature>
<dbReference type="Proteomes" id="UP000304148">
    <property type="component" value="Chromosome"/>
</dbReference>
<dbReference type="Gene3D" id="3.40.50.1820">
    <property type="entry name" value="alpha/beta hydrolase"/>
    <property type="match status" value="1"/>
</dbReference>
<keyword evidence="3" id="KW-1133">Transmembrane helix</keyword>
<dbReference type="GO" id="GO:0016020">
    <property type="term" value="C:membrane"/>
    <property type="evidence" value="ECO:0007669"/>
    <property type="project" value="TreeGrafter"/>
</dbReference>
<keyword evidence="2" id="KW-0378">Hydrolase</keyword>
<gene>
    <name evidence="5" type="ORF">PBLR_14703</name>
</gene>
<organism evidence="5 6">
    <name type="scientific">Paenibacillus alvei</name>
    <name type="common">Bacillus alvei</name>
    <dbReference type="NCBI Taxonomy" id="44250"/>
    <lineage>
        <taxon>Bacteria</taxon>
        <taxon>Bacillati</taxon>
        <taxon>Bacillota</taxon>
        <taxon>Bacilli</taxon>
        <taxon>Bacillales</taxon>
        <taxon>Paenibacillaceae</taxon>
        <taxon>Paenibacillus</taxon>
    </lineage>
</organism>
<dbReference type="GO" id="GO:0004177">
    <property type="term" value="F:aminopeptidase activity"/>
    <property type="evidence" value="ECO:0007669"/>
    <property type="project" value="UniProtKB-EC"/>
</dbReference>
<evidence type="ECO:0000256" key="2">
    <source>
        <dbReference type="ARBA" id="ARBA00022801"/>
    </source>
</evidence>
<evidence type="ECO:0000313" key="5">
    <source>
        <dbReference type="EMBL" id="SYX86281.1"/>
    </source>
</evidence>
<dbReference type="InterPro" id="IPR002410">
    <property type="entry name" value="Peptidase_S33"/>
</dbReference>
<evidence type="ECO:0000256" key="1">
    <source>
        <dbReference type="ARBA" id="ARBA00010088"/>
    </source>
</evidence>
<name>A0A383RHW4_PAEAL</name>
<keyword evidence="3" id="KW-0472">Membrane</keyword>
<dbReference type="InterPro" id="IPR050266">
    <property type="entry name" value="AB_hydrolase_sf"/>
</dbReference>
<dbReference type="GO" id="GO:0006508">
    <property type="term" value="P:proteolysis"/>
    <property type="evidence" value="ECO:0007669"/>
    <property type="project" value="InterPro"/>
</dbReference>
<feature type="domain" description="AB hydrolase-1" evidence="4">
    <location>
        <begin position="63"/>
        <end position="328"/>
    </location>
</feature>